<proteinExistence type="predicted"/>
<keyword evidence="3" id="KW-1185">Reference proteome</keyword>
<dbReference type="Gramene" id="QL11p009377:mrna">
    <property type="protein sequence ID" value="QL11p009377:mrna:CDS:2"/>
    <property type="gene ID" value="QL11p009377"/>
</dbReference>
<dbReference type="InterPro" id="IPR006527">
    <property type="entry name" value="F-box-assoc_dom_typ1"/>
</dbReference>
<evidence type="ECO:0000259" key="1">
    <source>
        <dbReference type="PROSITE" id="PS50181"/>
    </source>
</evidence>
<dbReference type="InterPro" id="IPR001810">
    <property type="entry name" value="F-box_dom"/>
</dbReference>
<dbReference type="KEGG" id="qlo:115967901"/>
<dbReference type="GeneID" id="115967901"/>
<feature type="domain" description="F-box" evidence="1">
    <location>
        <begin position="9"/>
        <end position="54"/>
    </location>
</feature>
<dbReference type="PANTHER" id="PTHR31672">
    <property type="entry name" value="BNACNNG10540D PROTEIN"/>
    <property type="match status" value="1"/>
</dbReference>
<evidence type="ECO:0000313" key="3">
    <source>
        <dbReference type="Proteomes" id="UP000594261"/>
    </source>
</evidence>
<dbReference type="SUPFAM" id="SSF81383">
    <property type="entry name" value="F-box domain"/>
    <property type="match status" value="1"/>
</dbReference>
<dbReference type="RefSeq" id="XP_030942918.1">
    <property type="nucleotide sequence ID" value="XM_031087058.1"/>
</dbReference>
<sequence>MEKNEKQRNRSLSKLPLDLIGSILSRLPVKCLLQLKCVCRAWHDLISNPKFAKYRLKHFIIQEKLMLMEHFLYPVQYDGLNSVVEELDYPVTPSSVYVFFNIVGSCNGLLLINPKNDALVLWNPSTREARELPKSPIEFPTRSRKCLSTVYGFGYDSFADDYKLVRVVTFATERFETEVKLYSLGTNSWKRIEDFPYSVPNKSDGILVNGALHWLVYLENDLVCPYFVSYLDLAEEKYGWLELPDYESGQSFCDIGVLGGCLHMYRYVSDIIFEVWSMREYGTTESWTKFSIIVPHMTGLENFVHVKPLCLTEKGQIILRVGRKKLVMYNPKEELFRYLRSHGLSENSVVGTYVESLVLPYNFDVPGGQYHAEW</sequence>
<dbReference type="InterPro" id="IPR036047">
    <property type="entry name" value="F-box-like_dom_sf"/>
</dbReference>
<gene>
    <name evidence="2" type="primary">LOC115967901</name>
</gene>
<dbReference type="NCBIfam" id="TIGR01640">
    <property type="entry name" value="F_box_assoc_1"/>
    <property type="match status" value="1"/>
</dbReference>
<dbReference type="EMBL" id="LRBV02000011">
    <property type="status" value="NOT_ANNOTATED_CDS"/>
    <property type="molecule type" value="Genomic_DNA"/>
</dbReference>
<accession>A0A7N2MVQ6</accession>
<dbReference type="InterPro" id="IPR050796">
    <property type="entry name" value="SCF_F-box_component"/>
</dbReference>
<dbReference type="InParanoid" id="A0A7N2MVQ6"/>
<dbReference type="Pfam" id="PF00646">
    <property type="entry name" value="F-box"/>
    <property type="match status" value="1"/>
</dbReference>
<dbReference type="AlphaFoldDB" id="A0A7N2MVQ6"/>
<name>A0A7N2MVQ6_QUELO</name>
<dbReference type="OrthoDB" id="591557at2759"/>
<dbReference type="PROSITE" id="PS50181">
    <property type="entry name" value="FBOX"/>
    <property type="match status" value="1"/>
</dbReference>
<dbReference type="Pfam" id="PF07734">
    <property type="entry name" value="FBA_1"/>
    <property type="match status" value="1"/>
</dbReference>
<dbReference type="CDD" id="cd22157">
    <property type="entry name" value="F-box_AtFBW1-like"/>
    <property type="match status" value="1"/>
</dbReference>
<evidence type="ECO:0000313" key="2">
    <source>
        <dbReference type="EnsemblPlants" id="QL11p009377:mrna:CDS:2"/>
    </source>
</evidence>
<dbReference type="SMART" id="SM00256">
    <property type="entry name" value="FBOX"/>
    <property type="match status" value="1"/>
</dbReference>
<reference evidence="2 3" key="1">
    <citation type="journal article" date="2016" name="G3 (Bethesda)">
        <title>First Draft Assembly and Annotation of the Genome of a California Endemic Oak Quercus lobata Nee (Fagaceae).</title>
        <authorList>
            <person name="Sork V.L."/>
            <person name="Fitz-Gibbon S.T."/>
            <person name="Puiu D."/>
            <person name="Crepeau M."/>
            <person name="Gugger P.F."/>
            <person name="Sherman R."/>
            <person name="Stevens K."/>
            <person name="Langley C.H."/>
            <person name="Pellegrini M."/>
            <person name="Salzberg S.L."/>
        </authorList>
    </citation>
    <scope>NUCLEOTIDE SEQUENCE [LARGE SCALE GENOMIC DNA]</scope>
    <source>
        <strain evidence="2 3">cv. SW786</strain>
    </source>
</reference>
<dbReference type="InterPro" id="IPR017451">
    <property type="entry name" value="F-box-assoc_interact_dom"/>
</dbReference>
<protein>
    <recommendedName>
        <fullName evidence="1">F-box domain-containing protein</fullName>
    </recommendedName>
</protein>
<dbReference type="EnsemblPlants" id="QL11p009377:mrna">
    <property type="protein sequence ID" value="QL11p009377:mrna:CDS:2"/>
    <property type="gene ID" value="QL11p009377"/>
</dbReference>
<dbReference type="Proteomes" id="UP000594261">
    <property type="component" value="Chromosome 11"/>
</dbReference>
<dbReference type="PANTHER" id="PTHR31672:SF13">
    <property type="entry name" value="F-BOX PROTEIN CPR30-LIKE"/>
    <property type="match status" value="1"/>
</dbReference>
<dbReference type="OMA" id="DIIFEVW"/>
<dbReference type="Gene3D" id="1.20.1280.50">
    <property type="match status" value="1"/>
</dbReference>
<reference evidence="2" key="2">
    <citation type="submission" date="2021-01" db="UniProtKB">
        <authorList>
            <consortium name="EnsemblPlants"/>
        </authorList>
    </citation>
    <scope>IDENTIFICATION</scope>
</reference>
<organism evidence="2 3">
    <name type="scientific">Quercus lobata</name>
    <name type="common">Valley oak</name>
    <dbReference type="NCBI Taxonomy" id="97700"/>
    <lineage>
        <taxon>Eukaryota</taxon>
        <taxon>Viridiplantae</taxon>
        <taxon>Streptophyta</taxon>
        <taxon>Embryophyta</taxon>
        <taxon>Tracheophyta</taxon>
        <taxon>Spermatophyta</taxon>
        <taxon>Magnoliopsida</taxon>
        <taxon>eudicotyledons</taxon>
        <taxon>Gunneridae</taxon>
        <taxon>Pentapetalae</taxon>
        <taxon>rosids</taxon>
        <taxon>fabids</taxon>
        <taxon>Fagales</taxon>
        <taxon>Fagaceae</taxon>
        <taxon>Quercus</taxon>
    </lineage>
</organism>